<dbReference type="SUPFAM" id="SSF63411">
    <property type="entry name" value="LuxS/MPP-like metallohydrolase"/>
    <property type="match status" value="2"/>
</dbReference>
<dbReference type="Proteomes" id="UP001330434">
    <property type="component" value="Chromosome"/>
</dbReference>
<dbReference type="PROSITE" id="PS00143">
    <property type="entry name" value="INSULINASE"/>
    <property type="match status" value="1"/>
</dbReference>
<protein>
    <submittedName>
        <fullName evidence="7">Insulinase family protein (Peptidase M16)</fullName>
    </submittedName>
</protein>
<dbReference type="InterPro" id="IPR050361">
    <property type="entry name" value="MPP/UQCRC_Complex"/>
</dbReference>
<evidence type="ECO:0000313" key="7">
    <source>
        <dbReference type="EMBL" id="WVX66039.1"/>
    </source>
</evidence>
<feature type="domain" description="Peptidase M16 C-terminal" evidence="6">
    <location>
        <begin position="168"/>
        <end position="339"/>
    </location>
</feature>
<sequence length="407" mass="44883">MSIHISTLSNGLQIVTEKLEGVQTAALGLWVGSGSRIETAPKNGIAHFLEHMAFKGTKARTALQIAEEIENVGGHLNAYTSRENTAYYARVLGQDTGLALEIIGDILQNSTFAEDEIARERDVILQEIGQAYDTPDDIIFDYFQETAFPNQSLGRPVLGSAETVSAIGPEDLFDHIQNNYSAKNSVFVATGAINHDEIVSQCESIFERLPGHTPQAFEQALYQGGTCSNLRPELEQVHLVMGFESIPYDHPDYYAYSLISSLLGGGMSSRLFQEVREKRGLVYSVYSFFSPFTDTGLFGIYAGTGAHQLEELRPVVDDVLEDFSKTVSQKELDRSKAQLKTGLMMALESTSGRCEQLAQQMLIYGRPLDPEDIISKVEAVTLEDIKMTSQDLFARPRTTTTVGPCEI</sequence>
<evidence type="ECO:0000256" key="3">
    <source>
        <dbReference type="ARBA" id="ARBA00023049"/>
    </source>
</evidence>
<dbReference type="InterPro" id="IPR011765">
    <property type="entry name" value="Pept_M16_N"/>
</dbReference>
<feature type="domain" description="Peptidase M16 N-terminal" evidence="5">
    <location>
        <begin position="14"/>
        <end position="159"/>
    </location>
</feature>
<evidence type="ECO:0000256" key="1">
    <source>
        <dbReference type="ARBA" id="ARBA00001947"/>
    </source>
</evidence>
<evidence type="ECO:0000259" key="6">
    <source>
        <dbReference type="Pfam" id="PF05193"/>
    </source>
</evidence>
<keyword evidence="3" id="KW-0378">Hydrolase</keyword>
<reference evidence="7 8" key="1">
    <citation type="journal article" date="2024" name="Environ. Microbiol.">
        <title>Novel evolutionary insights on the interactions of the Holosporales (Alphaproteobacteria) with eukaryotic hosts from comparative genomics.</title>
        <authorList>
            <person name="Giovannini M."/>
            <person name="Petroni G."/>
            <person name="Castelli M."/>
        </authorList>
    </citation>
    <scope>NUCLEOTIDE SEQUENCE [LARGE SCALE GENOMIC DNA]</scope>
    <source>
        <strain evidence="7 8">US_Bl 15I1</strain>
    </source>
</reference>
<evidence type="ECO:0000256" key="2">
    <source>
        <dbReference type="ARBA" id="ARBA00007261"/>
    </source>
</evidence>
<dbReference type="EMBL" id="CP133270">
    <property type="protein sequence ID" value="WVX66039.1"/>
    <property type="molecule type" value="Genomic_DNA"/>
</dbReference>
<comment type="cofactor">
    <cofactor evidence="1">
        <name>Zn(2+)</name>
        <dbReference type="ChEBI" id="CHEBI:29105"/>
    </cofactor>
</comment>
<evidence type="ECO:0000259" key="5">
    <source>
        <dbReference type="Pfam" id="PF00675"/>
    </source>
</evidence>
<gene>
    <name evidence="7" type="ORF">Bealeia1_00210</name>
</gene>
<dbReference type="PANTHER" id="PTHR11851">
    <property type="entry name" value="METALLOPROTEASE"/>
    <property type="match status" value="1"/>
</dbReference>
<dbReference type="Pfam" id="PF05193">
    <property type="entry name" value="Peptidase_M16_C"/>
    <property type="match status" value="1"/>
</dbReference>
<name>A0ABZ2C0P8_9PROT</name>
<dbReference type="Pfam" id="PF00675">
    <property type="entry name" value="Peptidase_M16"/>
    <property type="match status" value="1"/>
</dbReference>
<keyword evidence="8" id="KW-1185">Reference proteome</keyword>
<evidence type="ECO:0000256" key="4">
    <source>
        <dbReference type="RuleBase" id="RU004447"/>
    </source>
</evidence>
<organism evidence="7 8">
    <name type="scientific">Candidatus Bealeia paramacronuclearis</name>
    <dbReference type="NCBI Taxonomy" id="1921001"/>
    <lineage>
        <taxon>Bacteria</taxon>
        <taxon>Pseudomonadati</taxon>
        <taxon>Pseudomonadota</taxon>
        <taxon>Alphaproteobacteria</taxon>
        <taxon>Holosporales</taxon>
        <taxon>Holosporaceae</taxon>
        <taxon>Candidatus Bealeia</taxon>
    </lineage>
</organism>
<dbReference type="PANTHER" id="PTHR11851:SF49">
    <property type="entry name" value="MITOCHONDRIAL-PROCESSING PEPTIDASE SUBUNIT ALPHA"/>
    <property type="match status" value="1"/>
</dbReference>
<proteinExistence type="inferred from homology"/>
<comment type="similarity">
    <text evidence="2 4">Belongs to the peptidase M16 family.</text>
</comment>
<dbReference type="InterPro" id="IPR007863">
    <property type="entry name" value="Peptidase_M16_C"/>
</dbReference>
<dbReference type="InterPro" id="IPR011249">
    <property type="entry name" value="Metalloenz_LuxS/M16"/>
</dbReference>
<accession>A0ABZ2C0P8</accession>
<dbReference type="InterPro" id="IPR001431">
    <property type="entry name" value="Pept_M16_Zn_BS"/>
</dbReference>
<dbReference type="RefSeq" id="WP_331256580.1">
    <property type="nucleotide sequence ID" value="NZ_CP133270.1"/>
</dbReference>
<keyword evidence="3" id="KW-0645">Protease</keyword>
<keyword evidence="3" id="KW-0482">Metalloprotease</keyword>
<dbReference type="Gene3D" id="3.30.830.10">
    <property type="entry name" value="Metalloenzyme, LuxS/M16 peptidase-like"/>
    <property type="match status" value="2"/>
</dbReference>
<evidence type="ECO:0000313" key="8">
    <source>
        <dbReference type="Proteomes" id="UP001330434"/>
    </source>
</evidence>